<dbReference type="PANTHER" id="PTHR46732">
    <property type="entry name" value="ATP-DEPENDENT PROTEASE LA (LON) DOMAIN PROTEIN"/>
    <property type="match status" value="1"/>
</dbReference>
<dbReference type="SMART" id="SM00464">
    <property type="entry name" value="LON"/>
    <property type="match status" value="1"/>
</dbReference>
<dbReference type="InterPro" id="IPR015947">
    <property type="entry name" value="PUA-like_sf"/>
</dbReference>
<evidence type="ECO:0000313" key="3">
    <source>
        <dbReference type="Proteomes" id="UP000321034"/>
    </source>
</evidence>
<proteinExistence type="predicted"/>
<dbReference type="InterPro" id="IPR046336">
    <property type="entry name" value="Lon_prtase_N_sf"/>
</dbReference>
<evidence type="ECO:0000259" key="1">
    <source>
        <dbReference type="PROSITE" id="PS51787"/>
    </source>
</evidence>
<dbReference type="EMBL" id="VRSV01000001">
    <property type="protein sequence ID" value="TXK12753.1"/>
    <property type="molecule type" value="Genomic_DNA"/>
</dbReference>
<dbReference type="OrthoDB" id="25394at2"/>
<feature type="domain" description="Lon N-terminal" evidence="1">
    <location>
        <begin position="3"/>
        <end position="197"/>
    </location>
</feature>
<comment type="caution">
    <text evidence="2">The sequence shown here is derived from an EMBL/GenBank/DDBJ whole genome shotgun (WGS) entry which is preliminary data.</text>
</comment>
<dbReference type="Proteomes" id="UP000321034">
    <property type="component" value="Unassembled WGS sequence"/>
</dbReference>
<gene>
    <name evidence="2" type="ORF">FVP77_04655</name>
</gene>
<dbReference type="Gene3D" id="2.30.130.40">
    <property type="entry name" value="LON domain-like"/>
    <property type="match status" value="1"/>
</dbReference>
<keyword evidence="3" id="KW-1185">Reference proteome</keyword>
<dbReference type="PANTHER" id="PTHR46732:SF8">
    <property type="entry name" value="ATP-DEPENDENT PROTEASE LA (LON) DOMAIN PROTEIN"/>
    <property type="match status" value="1"/>
</dbReference>
<protein>
    <submittedName>
        <fullName evidence="2">Peptidase S16</fullName>
    </submittedName>
</protein>
<dbReference type="InterPro" id="IPR003111">
    <property type="entry name" value="Lon_prtase_N"/>
</dbReference>
<dbReference type="AlphaFoldDB" id="A0A5C8I4G2"/>
<accession>A0A5C8I4G2</accession>
<dbReference type="RefSeq" id="WP_147893460.1">
    <property type="nucleotide sequence ID" value="NZ_BAAANR010000001.1"/>
</dbReference>
<name>A0A5C8I4G2_9MICO</name>
<dbReference type="PROSITE" id="PS51787">
    <property type="entry name" value="LON_N"/>
    <property type="match status" value="1"/>
</dbReference>
<dbReference type="Pfam" id="PF02190">
    <property type="entry name" value="LON_substr_bdg"/>
    <property type="match status" value="1"/>
</dbReference>
<sequence length="211" mass="23425">MTDRTLAMFPLGMVLFPHTPLAARIFEERYLKMLGMLLDEQPAEFGVVLIERGHEVGGGEKRFARGAVARLERVLPQEGVISVLARGGARFEVEEWLDDAPYPRARVRMLADLEWNDALTPLSSEAERIVRRVLARAGEYGDTRWEPNIELAEEPLARAWQIAAIAPLGPIDQLALLGATSMGGLLREVIDLTLAAEELLAVRGVDEEPFE</sequence>
<dbReference type="SUPFAM" id="SSF88697">
    <property type="entry name" value="PUA domain-like"/>
    <property type="match status" value="1"/>
</dbReference>
<organism evidence="2 3">
    <name type="scientific">Microbacterium hatanonis</name>
    <dbReference type="NCBI Taxonomy" id="404366"/>
    <lineage>
        <taxon>Bacteria</taxon>
        <taxon>Bacillati</taxon>
        <taxon>Actinomycetota</taxon>
        <taxon>Actinomycetes</taxon>
        <taxon>Micrococcales</taxon>
        <taxon>Microbacteriaceae</taxon>
        <taxon>Microbacterium</taxon>
    </lineage>
</organism>
<evidence type="ECO:0000313" key="2">
    <source>
        <dbReference type="EMBL" id="TXK12753.1"/>
    </source>
</evidence>
<reference evidence="2 3" key="1">
    <citation type="submission" date="2019-08" db="EMBL/GenBank/DDBJ databases">
        <authorList>
            <person name="Dong K."/>
        </authorList>
    </citation>
    <scope>NUCLEOTIDE SEQUENCE [LARGE SCALE GENOMIC DNA]</scope>
    <source>
        <strain evidence="2 3">JCM14558</strain>
    </source>
</reference>